<dbReference type="EMBL" id="FXAK01000001">
    <property type="protein sequence ID" value="SMF19666.1"/>
    <property type="molecule type" value="Genomic_DNA"/>
</dbReference>
<reference evidence="2 3" key="1">
    <citation type="submission" date="2017-04" db="EMBL/GenBank/DDBJ databases">
        <authorList>
            <person name="Afonso C.L."/>
            <person name="Miller P.J."/>
            <person name="Scott M.A."/>
            <person name="Spackman E."/>
            <person name="Goraichik I."/>
            <person name="Dimitrov K.M."/>
            <person name="Suarez D.L."/>
            <person name="Swayne D.E."/>
        </authorList>
    </citation>
    <scope>NUCLEOTIDE SEQUENCE [LARGE SCALE GENOMIC DNA]</scope>
    <source>
        <strain evidence="2 3">A2P</strain>
    </source>
</reference>
<dbReference type="GO" id="GO:0008410">
    <property type="term" value="F:CoA-transferase activity"/>
    <property type="evidence" value="ECO:0007669"/>
    <property type="project" value="TreeGrafter"/>
</dbReference>
<evidence type="ECO:0000313" key="2">
    <source>
        <dbReference type="EMBL" id="SMF19666.1"/>
    </source>
</evidence>
<accession>A0A1X7DRL5</accession>
<dbReference type="InterPro" id="IPR023606">
    <property type="entry name" value="CoA-Trfase_III_dom_1_sf"/>
</dbReference>
<dbReference type="InterPro" id="IPR044855">
    <property type="entry name" value="CoA-Trfase_III_dom3_sf"/>
</dbReference>
<dbReference type="RefSeq" id="WP_085082557.1">
    <property type="nucleotide sequence ID" value="NZ_FXAK01000001.1"/>
</dbReference>
<protein>
    <submittedName>
        <fullName evidence="2">Crotonobetainyl-CoA:carnitine CoA-transferase CaiB</fullName>
    </submittedName>
</protein>
<name>A0A1X7DRL5_9PROT</name>
<dbReference type="SUPFAM" id="SSF89796">
    <property type="entry name" value="CoA-transferase family III (CaiB/BaiF)"/>
    <property type="match status" value="1"/>
</dbReference>
<proteinExistence type="predicted"/>
<sequence length="430" mass="45241">MSTEKHGDSQGGAAAGIEGGGALAGIRVLDLSRVLAGPWASQALGDLGADVIKVEHPGHGDDTRAWGPPFLSAEGAADGDAERLSAYYLSCNRNKRSIAIDIAKPDGADIVCRLAADCDVVIENFKVGGLARYGLDYAALSRVNPRLVYCSITGFGQTGPLAPRPGYDFLIQGMSGLMSITGQPEGEPGSEPLKVGVAVSDVFTGLYATISILAALRHRDRTGQGQHIDCALLDTQVSVLANQAMNWLVGGMVPGPMGNKHPNVVPYRTFKARDGHVIVATGNDGQFRALCRLLGLEEVAASPRFADNGSRLARRDELEGLLADAIAGWDQAALIAAMAAAGVPGGPINRIDQVFAEPHLAERGLVREMTLEDGRKVPVVGYPARLSNSPATYRRPPPRLGQQTAEVLEEILGYGPDRVEQLRSSGVLGG</sequence>
<dbReference type="PANTHER" id="PTHR48207">
    <property type="entry name" value="SUCCINATE--HYDROXYMETHYLGLUTARATE COA-TRANSFERASE"/>
    <property type="match status" value="1"/>
</dbReference>
<dbReference type="Gene3D" id="3.40.50.10540">
    <property type="entry name" value="Crotonobetainyl-coa:carnitine coa-transferase, domain 1"/>
    <property type="match status" value="1"/>
</dbReference>
<evidence type="ECO:0000313" key="3">
    <source>
        <dbReference type="Proteomes" id="UP000192936"/>
    </source>
</evidence>
<dbReference type="InterPro" id="IPR003673">
    <property type="entry name" value="CoA-Trfase_fam_III"/>
</dbReference>
<organism evidence="2 3">
    <name type="scientific">Azospirillum oryzae</name>
    <dbReference type="NCBI Taxonomy" id="286727"/>
    <lineage>
        <taxon>Bacteria</taxon>
        <taxon>Pseudomonadati</taxon>
        <taxon>Pseudomonadota</taxon>
        <taxon>Alphaproteobacteria</taxon>
        <taxon>Rhodospirillales</taxon>
        <taxon>Azospirillaceae</taxon>
        <taxon>Azospirillum</taxon>
    </lineage>
</organism>
<gene>
    <name evidence="2" type="ORF">SAMN02982917_0845</name>
</gene>
<dbReference type="InterPro" id="IPR050483">
    <property type="entry name" value="CoA-transferase_III_domain"/>
</dbReference>
<dbReference type="OrthoDB" id="9781472at2"/>
<evidence type="ECO:0000256" key="1">
    <source>
        <dbReference type="ARBA" id="ARBA00022679"/>
    </source>
</evidence>
<dbReference type="Proteomes" id="UP000192936">
    <property type="component" value="Unassembled WGS sequence"/>
</dbReference>
<dbReference type="AlphaFoldDB" id="A0A1X7DRL5"/>
<dbReference type="Pfam" id="PF02515">
    <property type="entry name" value="CoA_transf_3"/>
    <property type="match status" value="1"/>
</dbReference>
<dbReference type="PANTHER" id="PTHR48207:SF3">
    <property type="entry name" value="SUCCINATE--HYDROXYMETHYLGLUTARATE COA-TRANSFERASE"/>
    <property type="match status" value="1"/>
</dbReference>
<keyword evidence="1 2" id="KW-0808">Transferase</keyword>
<dbReference type="STRING" id="286727.SAMN02982917_0845"/>
<dbReference type="Gene3D" id="3.30.1540.10">
    <property type="entry name" value="formyl-coa transferase, domain 3"/>
    <property type="match status" value="1"/>
</dbReference>